<gene>
    <name evidence="1" type="ORF">RchiOBHm_Chr5g0049551</name>
</gene>
<accession>A0A2P6QEX6</accession>
<name>A0A2P6QEX6_ROSCH</name>
<proteinExistence type="predicted"/>
<dbReference type="Gramene" id="PRQ32719">
    <property type="protein sequence ID" value="PRQ32719"/>
    <property type="gene ID" value="RchiOBHm_Chr5g0049551"/>
</dbReference>
<comment type="caution">
    <text evidence="1">The sequence shown here is derived from an EMBL/GenBank/DDBJ whole genome shotgun (WGS) entry which is preliminary data.</text>
</comment>
<protein>
    <submittedName>
        <fullName evidence="1">Uncharacterized protein</fullName>
    </submittedName>
</protein>
<dbReference type="EMBL" id="PDCK01000043">
    <property type="protein sequence ID" value="PRQ32719.1"/>
    <property type="molecule type" value="Genomic_DNA"/>
</dbReference>
<organism evidence="1 2">
    <name type="scientific">Rosa chinensis</name>
    <name type="common">China rose</name>
    <dbReference type="NCBI Taxonomy" id="74649"/>
    <lineage>
        <taxon>Eukaryota</taxon>
        <taxon>Viridiplantae</taxon>
        <taxon>Streptophyta</taxon>
        <taxon>Embryophyta</taxon>
        <taxon>Tracheophyta</taxon>
        <taxon>Spermatophyta</taxon>
        <taxon>Magnoliopsida</taxon>
        <taxon>eudicotyledons</taxon>
        <taxon>Gunneridae</taxon>
        <taxon>Pentapetalae</taxon>
        <taxon>rosids</taxon>
        <taxon>fabids</taxon>
        <taxon>Rosales</taxon>
        <taxon>Rosaceae</taxon>
        <taxon>Rosoideae</taxon>
        <taxon>Rosoideae incertae sedis</taxon>
        <taxon>Rosa</taxon>
    </lineage>
</organism>
<dbReference type="Proteomes" id="UP000238479">
    <property type="component" value="Chromosome 5"/>
</dbReference>
<reference evidence="1 2" key="1">
    <citation type="journal article" date="2018" name="Nat. Genet.">
        <title>The Rosa genome provides new insights in the design of modern roses.</title>
        <authorList>
            <person name="Bendahmane M."/>
        </authorList>
    </citation>
    <scope>NUCLEOTIDE SEQUENCE [LARGE SCALE GENOMIC DNA]</scope>
    <source>
        <strain evidence="2">cv. Old Blush</strain>
    </source>
</reference>
<sequence>MGFYFGKENGLEHVHMELDEVSKVGNETSLCEHSISRVTYRAIA</sequence>
<evidence type="ECO:0000313" key="2">
    <source>
        <dbReference type="Proteomes" id="UP000238479"/>
    </source>
</evidence>
<keyword evidence="2" id="KW-1185">Reference proteome</keyword>
<dbReference type="AlphaFoldDB" id="A0A2P6QEX6"/>
<evidence type="ECO:0000313" key="1">
    <source>
        <dbReference type="EMBL" id="PRQ32719.1"/>
    </source>
</evidence>